<keyword evidence="3 7" id="KW-0863">Zinc-finger</keyword>
<dbReference type="SUPFAM" id="SSF52540">
    <property type="entry name" value="P-loop containing nucleoside triphosphate hydrolases"/>
    <property type="match status" value="2"/>
</dbReference>
<dbReference type="PANTHER" id="PTHR45865">
    <property type="entry name" value="E3 UBIQUITIN-PROTEIN LIGASE SHPRH FAMILY MEMBER"/>
    <property type="match status" value="1"/>
</dbReference>
<dbReference type="SMART" id="SM00184">
    <property type="entry name" value="RING"/>
    <property type="match status" value="1"/>
</dbReference>
<keyword evidence="5" id="KW-0862">Zinc</keyword>
<evidence type="ECO:0000259" key="9">
    <source>
        <dbReference type="PROSITE" id="PS50089"/>
    </source>
</evidence>
<dbReference type="GO" id="GO:0005634">
    <property type="term" value="C:nucleus"/>
    <property type="evidence" value="ECO:0007669"/>
    <property type="project" value="TreeGrafter"/>
</dbReference>
<dbReference type="InterPro" id="IPR013083">
    <property type="entry name" value="Znf_RING/FYVE/PHD"/>
</dbReference>
<dbReference type="PROSITE" id="PS51194">
    <property type="entry name" value="HELICASE_CTER"/>
    <property type="match status" value="1"/>
</dbReference>
<dbReference type="InterPro" id="IPR038718">
    <property type="entry name" value="SNF2-like_sf"/>
</dbReference>
<name>A0A9P4UT15_9PEZI</name>
<dbReference type="GO" id="GO:0005524">
    <property type="term" value="F:ATP binding"/>
    <property type="evidence" value="ECO:0007669"/>
    <property type="project" value="InterPro"/>
</dbReference>
<proteinExistence type="predicted"/>
<reference evidence="12" key="1">
    <citation type="journal article" date="2020" name="Stud. Mycol.">
        <title>101 Dothideomycetes genomes: a test case for predicting lifestyles and emergence of pathogens.</title>
        <authorList>
            <person name="Haridas S."/>
            <person name="Albert R."/>
            <person name="Binder M."/>
            <person name="Bloem J."/>
            <person name="Labutti K."/>
            <person name="Salamov A."/>
            <person name="Andreopoulos B."/>
            <person name="Baker S."/>
            <person name="Barry K."/>
            <person name="Bills G."/>
            <person name="Bluhm B."/>
            <person name="Cannon C."/>
            <person name="Castanera R."/>
            <person name="Culley D."/>
            <person name="Daum C."/>
            <person name="Ezra D."/>
            <person name="Gonzalez J."/>
            <person name="Henrissat B."/>
            <person name="Kuo A."/>
            <person name="Liang C."/>
            <person name="Lipzen A."/>
            <person name="Lutzoni F."/>
            <person name="Magnuson J."/>
            <person name="Mondo S."/>
            <person name="Nolan M."/>
            <person name="Ohm R."/>
            <person name="Pangilinan J."/>
            <person name="Park H.-J."/>
            <person name="Ramirez L."/>
            <person name="Alfaro M."/>
            <person name="Sun H."/>
            <person name="Tritt A."/>
            <person name="Yoshinaga Y."/>
            <person name="Zwiers L.-H."/>
            <person name="Turgeon B."/>
            <person name="Goodwin S."/>
            <person name="Spatafora J."/>
            <person name="Crous P."/>
            <person name="Grigoriev I."/>
        </authorList>
    </citation>
    <scope>NUCLEOTIDE SEQUENCE</scope>
    <source>
        <strain evidence="12">CBS 116435</strain>
    </source>
</reference>
<feature type="region of interest" description="Disordered" evidence="8">
    <location>
        <begin position="1196"/>
        <end position="1223"/>
    </location>
</feature>
<evidence type="ECO:0000256" key="5">
    <source>
        <dbReference type="ARBA" id="ARBA00022833"/>
    </source>
</evidence>
<dbReference type="CDD" id="cd18070">
    <property type="entry name" value="DEXQc_SHPRH"/>
    <property type="match status" value="1"/>
</dbReference>
<dbReference type="Gene3D" id="3.40.50.300">
    <property type="entry name" value="P-loop containing nucleotide triphosphate hydrolases"/>
    <property type="match status" value="1"/>
</dbReference>
<evidence type="ECO:0000313" key="13">
    <source>
        <dbReference type="Proteomes" id="UP000799441"/>
    </source>
</evidence>
<evidence type="ECO:0000256" key="7">
    <source>
        <dbReference type="PROSITE-ProRule" id="PRU00175"/>
    </source>
</evidence>
<feature type="domain" description="RING-type" evidence="9">
    <location>
        <begin position="1139"/>
        <end position="1177"/>
    </location>
</feature>
<keyword evidence="4" id="KW-0378">Hydrolase</keyword>
<evidence type="ECO:0000313" key="12">
    <source>
        <dbReference type="EMBL" id="KAF2725609.1"/>
    </source>
</evidence>
<evidence type="ECO:0000259" key="11">
    <source>
        <dbReference type="PROSITE" id="PS51194"/>
    </source>
</evidence>
<dbReference type="Pfam" id="PF13920">
    <property type="entry name" value="zf-C3HC4_3"/>
    <property type="match status" value="1"/>
</dbReference>
<dbReference type="PROSITE" id="PS50089">
    <property type="entry name" value="ZF_RING_2"/>
    <property type="match status" value="1"/>
</dbReference>
<dbReference type="EMBL" id="MU003767">
    <property type="protein sequence ID" value="KAF2725609.1"/>
    <property type="molecule type" value="Genomic_DNA"/>
</dbReference>
<dbReference type="Pfam" id="PF26021">
    <property type="entry name" value="Ferritin_C144_05"/>
    <property type="match status" value="1"/>
</dbReference>
<evidence type="ECO:0008006" key="14">
    <source>
        <dbReference type="Google" id="ProtNLM"/>
    </source>
</evidence>
<keyword evidence="1" id="KW-0479">Metal-binding</keyword>
<dbReference type="PROSITE" id="PS00518">
    <property type="entry name" value="ZF_RING_1"/>
    <property type="match status" value="1"/>
</dbReference>
<feature type="compositionally biased region" description="Polar residues" evidence="8">
    <location>
        <begin position="1200"/>
        <end position="1222"/>
    </location>
</feature>
<feature type="domain" description="Helicase ATP-binding" evidence="10">
    <location>
        <begin position="319"/>
        <end position="534"/>
    </location>
</feature>
<dbReference type="SMART" id="SM00487">
    <property type="entry name" value="DEXDc"/>
    <property type="match status" value="1"/>
</dbReference>
<feature type="compositionally biased region" description="Acidic residues" evidence="8">
    <location>
        <begin position="746"/>
        <end position="755"/>
    </location>
</feature>
<accession>A0A9P4UT15</accession>
<sequence length="1481" mass="167028">MPSSAHSCATVVSTQVVSHDQASIVVEAGGWQPMQWFLRHGPKKAHDDADRQPIKRRRLNAPVAQELIPLTKAVVDIHFRETLQEKALSFEPIQSDAIFDDAEEVPVNLVSFEVDDAVTSLSLALVGKKGPIIKMELTHLDNPSSEAMESILFRLKSIWKGPASGARCTLSLSEGQLYRIVRLQAETTWSDSKSAFMHGVPKGFVNVYPDYDLLIQHFPDLERESTNNNLPWQPSDFYDSVYTPPKSEMVADSAIDMPDADLYPFQKRAVKWMLSREGIHRSQNSAEDKDIRLWKKVEDANDSTCYVNFLTGVISRQPVDELVLPSGGLLAEEMGLGKTIEVIALVQSHKRLAPEIGDGAQRGTSFGYMLHDSASGSQACASRATLIITPSSILQQWRSELSRHAPHLSVFHYERVPVSKAGPNDKDIVHELCNKFDVVLTTYQTLTRELHFATDPPERNMRRARVYERKTSPLVQIQWWRICLDEAQMVESGVSAAAQVACRLPRIHSWAVTGTPLRKDARDLHGLLIFLRLKPLSDNFGLWDHLIKNHKHIFRKLFGRIALRHTKAHIRDELQLPSQKRVVLTMPFTAIEQQQYQARLDEMCEDIGLQPDGTPVAEWDPEDSATIEAMRAWLMRLRQTCLHPQVGSRNRKTLGRGQGPLRTVAEVLESMIERVETSMKQEERALIASRLLHGHIIGNNRSDESRAVKALVLYKEAMELSQKLVVESRERLRANEISEEMLANESDTDSEDNSDESARRASALRIALRSALEVHHTCSFFVATALYQVKSNEELTQVDSARFKELDGEEAQLYDTAKAIRREILSQSARKSEVLMHKMQGLESEGKLTKLPEIQDLDELGGIENRRIVERCDELFDVIRKQASIIIEWRTSMADLLLKPLVDEENMETTGEEYETSTKEQDTLYVYFDAMKAMTADLNTFITGESAPLIDHEARELTKSARRALDPEKDEFAGECHDPETTLKLFSIRQSFRSRKDEIGSVRGLIQEARQLEGSSTLATSGGRAGAELAIVQMHIQALNRIFTNYTKALQGLEKEIDLYRATQNQRLQFYKELQEISDAVAPYREELDDDIDVQALNIATAKEEKTETALRTLKKRHIYLLNLRKEEATHKTGEPQRCIICTDTFVNGVLISCGHQYCKECIHHWWKSHRTCPMCKEKLTLADFTDITYKPQESKVQEEMSQSLTSPHTSTGAPESPQQQGGAIYSSVDTKLLEEVNSIDLASSYGTKIDTLSRHLFWIRQHDPGAKSIVFSQFREFLDVLGSAFNNFKIGYTRLGRVGAVEKFRRDPSIDCLLLDAKTDSSGLTLVNATHVFICEPLIQTAVELQAIARVHRIGQTRPTTVWMYLISDTVEESIYQISVARRLAHVRSRQTSKSRSTTPTPGVQESAIEAANSEELQGAPISKLLSAGRSGGEQVAKDDLWRCLFGNHRGTAEAQPSEAARLEVDRELRAEAVMNRLVT</sequence>
<dbReference type="SMART" id="SM00490">
    <property type="entry name" value="HELICc"/>
    <property type="match status" value="1"/>
</dbReference>
<dbReference type="Gene3D" id="3.30.40.10">
    <property type="entry name" value="Zinc/RING finger domain, C3HC4 (zinc finger)"/>
    <property type="match status" value="1"/>
</dbReference>
<dbReference type="InterPro" id="IPR027417">
    <property type="entry name" value="P-loop_NTPase"/>
</dbReference>
<dbReference type="PANTHER" id="PTHR45865:SF1">
    <property type="entry name" value="E3 UBIQUITIN-PROTEIN LIGASE SHPRH"/>
    <property type="match status" value="1"/>
</dbReference>
<dbReference type="InterPro" id="IPR001841">
    <property type="entry name" value="Znf_RING"/>
</dbReference>
<dbReference type="InterPro" id="IPR059033">
    <property type="entry name" value="C144_05_dom"/>
</dbReference>
<gene>
    <name evidence="12" type="ORF">K431DRAFT_280968</name>
</gene>
<dbReference type="Pfam" id="PF00271">
    <property type="entry name" value="Helicase_C"/>
    <property type="match status" value="1"/>
</dbReference>
<evidence type="ECO:0000256" key="8">
    <source>
        <dbReference type="SAM" id="MobiDB-lite"/>
    </source>
</evidence>
<keyword evidence="2" id="KW-0547">Nucleotide-binding</keyword>
<dbReference type="GO" id="GO:0008270">
    <property type="term" value="F:zinc ion binding"/>
    <property type="evidence" value="ECO:0007669"/>
    <property type="project" value="UniProtKB-KW"/>
</dbReference>
<dbReference type="GO" id="GO:0061630">
    <property type="term" value="F:ubiquitin protein ligase activity"/>
    <property type="evidence" value="ECO:0007669"/>
    <property type="project" value="TreeGrafter"/>
</dbReference>
<dbReference type="Gene3D" id="3.40.50.10810">
    <property type="entry name" value="Tandem AAA-ATPase domain"/>
    <property type="match status" value="1"/>
</dbReference>
<evidence type="ECO:0000256" key="6">
    <source>
        <dbReference type="ARBA" id="ARBA00022840"/>
    </source>
</evidence>
<dbReference type="GO" id="GO:0000209">
    <property type="term" value="P:protein polyubiquitination"/>
    <property type="evidence" value="ECO:0007669"/>
    <property type="project" value="TreeGrafter"/>
</dbReference>
<dbReference type="Proteomes" id="UP000799441">
    <property type="component" value="Unassembled WGS sequence"/>
</dbReference>
<dbReference type="InterPro" id="IPR017907">
    <property type="entry name" value="Znf_RING_CS"/>
</dbReference>
<dbReference type="Pfam" id="PF00176">
    <property type="entry name" value="SNF2-rel_dom"/>
    <property type="match status" value="1"/>
</dbReference>
<dbReference type="GO" id="GO:0006974">
    <property type="term" value="P:DNA damage response"/>
    <property type="evidence" value="ECO:0007669"/>
    <property type="project" value="TreeGrafter"/>
</dbReference>
<protein>
    <recommendedName>
        <fullName evidence="14">RING-type domain-containing protein</fullName>
    </recommendedName>
</protein>
<dbReference type="InterPro" id="IPR000330">
    <property type="entry name" value="SNF2_N"/>
</dbReference>
<dbReference type="InterPro" id="IPR001650">
    <property type="entry name" value="Helicase_C-like"/>
</dbReference>
<feature type="domain" description="Helicase C-terminal" evidence="11">
    <location>
        <begin position="1252"/>
        <end position="1410"/>
    </location>
</feature>
<dbReference type="InterPro" id="IPR014001">
    <property type="entry name" value="Helicase_ATP-bd"/>
</dbReference>
<organism evidence="12 13">
    <name type="scientific">Polychaeton citri CBS 116435</name>
    <dbReference type="NCBI Taxonomy" id="1314669"/>
    <lineage>
        <taxon>Eukaryota</taxon>
        <taxon>Fungi</taxon>
        <taxon>Dikarya</taxon>
        <taxon>Ascomycota</taxon>
        <taxon>Pezizomycotina</taxon>
        <taxon>Dothideomycetes</taxon>
        <taxon>Dothideomycetidae</taxon>
        <taxon>Capnodiales</taxon>
        <taxon>Capnodiaceae</taxon>
        <taxon>Polychaeton</taxon>
    </lineage>
</organism>
<dbReference type="GO" id="GO:0016787">
    <property type="term" value="F:hydrolase activity"/>
    <property type="evidence" value="ECO:0007669"/>
    <property type="project" value="UniProtKB-KW"/>
</dbReference>
<evidence type="ECO:0000256" key="3">
    <source>
        <dbReference type="ARBA" id="ARBA00022771"/>
    </source>
</evidence>
<evidence type="ECO:0000259" key="10">
    <source>
        <dbReference type="PROSITE" id="PS51192"/>
    </source>
</evidence>
<dbReference type="OrthoDB" id="5330228at2759"/>
<keyword evidence="6" id="KW-0067">ATP-binding</keyword>
<keyword evidence="13" id="KW-1185">Reference proteome</keyword>
<comment type="caution">
    <text evidence="12">The sequence shown here is derived from an EMBL/GenBank/DDBJ whole genome shotgun (WGS) entry which is preliminary data.</text>
</comment>
<dbReference type="InterPro" id="IPR049730">
    <property type="entry name" value="SNF2/RAD54-like_C"/>
</dbReference>
<evidence type="ECO:0000256" key="2">
    <source>
        <dbReference type="ARBA" id="ARBA00022741"/>
    </source>
</evidence>
<dbReference type="SUPFAM" id="SSF57850">
    <property type="entry name" value="RING/U-box"/>
    <property type="match status" value="1"/>
</dbReference>
<dbReference type="InterPro" id="IPR052583">
    <property type="entry name" value="ATP-helicase/E3_Ub-Ligase"/>
</dbReference>
<feature type="region of interest" description="Disordered" evidence="8">
    <location>
        <begin position="737"/>
        <end position="757"/>
    </location>
</feature>
<dbReference type="PROSITE" id="PS51192">
    <property type="entry name" value="HELICASE_ATP_BIND_1"/>
    <property type="match status" value="1"/>
</dbReference>
<evidence type="ECO:0000256" key="1">
    <source>
        <dbReference type="ARBA" id="ARBA00022723"/>
    </source>
</evidence>
<dbReference type="CDD" id="cd18793">
    <property type="entry name" value="SF2_C_SNF"/>
    <property type="match status" value="1"/>
</dbReference>
<evidence type="ECO:0000256" key="4">
    <source>
        <dbReference type="ARBA" id="ARBA00022801"/>
    </source>
</evidence>